<dbReference type="CDD" id="cd00060">
    <property type="entry name" value="FHA"/>
    <property type="match status" value="1"/>
</dbReference>
<dbReference type="PANTHER" id="PTHR23308">
    <property type="entry name" value="NUCLEAR INHIBITOR OF PROTEIN PHOSPHATASE-1"/>
    <property type="match status" value="1"/>
</dbReference>
<dbReference type="SMART" id="SM00240">
    <property type="entry name" value="FHA"/>
    <property type="match status" value="1"/>
</dbReference>
<dbReference type="SUPFAM" id="SSF49879">
    <property type="entry name" value="SMAD/FHA domain"/>
    <property type="match status" value="1"/>
</dbReference>
<feature type="region of interest" description="Disordered" evidence="2">
    <location>
        <begin position="202"/>
        <end position="282"/>
    </location>
</feature>
<accession>A0A502CV85</accession>
<comment type="caution">
    <text evidence="4">The sequence shown here is derived from an EMBL/GenBank/DDBJ whole genome shotgun (WGS) entry which is preliminary data.</text>
</comment>
<feature type="region of interest" description="Disordered" evidence="2">
    <location>
        <begin position="38"/>
        <end position="60"/>
    </location>
</feature>
<dbReference type="InterPro" id="IPR008984">
    <property type="entry name" value="SMAD_FHA_dom_sf"/>
</dbReference>
<sequence>MGTANCGVRPLRSPNRPLSGPFVADCADFRSVRRHRLTAQTSPGLRSQEPADVSPAARVTGLPRAARYDRGPDVTSHRKTTGEEVRAVGLFDRVEQRLERAVNGAFARAFKSEVQPVEIASAIRRAMDDRAAVLGQGRTIVPNLFTVELSDTDYDRLGGYDEELENELIAAAQEHAESQRYQPGGPLQVTFASANDLETGVFRLRTSTARRPGAAPKRGEEGYAATPAPSPAAPAPAVPPAAAPAARPRHTDEDGLEATQRQAPIAPPAQPRRVNPADRPWLDVDGERYPLMGAMTVLGRDDSADIILDDPGISRRHSEIRVTNDGPHLVASIRDMGSTNGTFVNSERITSQRLSDGDRITVGRTSVIYRAGRR</sequence>
<dbReference type="Proteomes" id="UP000317722">
    <property type="component" value="Unassembled WGS sequence"/>
</dbReference>
<gene>
    <name evidence="4" type="ORF">EAH86_10355</name>
</gene>
<dbReference type="InterPro" id="IPR050923">
    <property type="entry name" value="Cell_Proc_Reg/RNA_Proc"/>
</dbReference>
<dbReference type="Pfam" id="PF12401">
    <property type="entry name" value="FhaA_N"/>
    <property type="match status" value="1"/>
</dbReference>
<dbReference type="InterPro" id="IPR022128">
    <property type="entry name" value="FhaA_N"/>
</dbReference>
<dbReference type="Gene3D" id="3.30.2320.60">
    <property type="entry name" value="FhaA, phosphopeptide-binding domain (DUF3662)"/>
    <property type="match status" value="1"/>
</dbReference>
<keyword evidence="1" id="KW-0597">Phosphoprotein</keyword>
<dbReference type="Gene3D" id="2.60.200.20">
    <property type="match status" value="1"/>
</dbReference>
<name>A0A502CV85_9MICO</name>
<evidence type="ECO:0000256" key="1">
    <source>
        <dbReference type="ARBA" id="ARBA00022553"/>
    </source>
</evidence>
<dbReference type="EMBL" id="RCZM01000003">
    <property type="protein sequence ID" value="TPG17157.1"/>
    <property type="molecule type" value="Genomic_DNA"/>
</dbReference>
<dbReference type="AlphaFoldDB" id="A0A502CV85"/>
<feature type="region of interest" description="Disordered" evidence="2">
    <location>
        <begin position="1"/>
        <end position="20"/>
    </location>
</feature>
<evidence type="ECO:0000313" key="4">
    <source>
        <dbReference type="EMBL" id="TPG17157.1"/>
    </source>
</evidence>
<dbReference type="Pfam" id="PF00498">
    <property type="entry name" value="FHA"/>
    <property type="match status" value="1"/>
</dbReference>
<protein>
    <submittedName>
        <fullName evidence="4">DUF2662 domain-containing protein</fullName>
    </submittedName>
</protein>
<evidence type="ECO:0000256" key="2">
    <source>
        <dbReference type="SAM" id="MobiDB-lite"/>
    </source>
</evidence>
<dbReference type="InterPro" id="IPR042287">
    <property type="entry name" value="FhaA_N_sf"/>
</dbReference>
<feature type="domain" description="FHA" evidence="3">
    <location>
        <begin position="296"/>
        <end position="349"/>
    </location>
</feature>
<keyword evidence="5" id="KW-1185">Reference proteome</keyword>
<dbReference type="PROSITE" id="PS50006">
    <property type="entry name" value="FHA_DOMAIN"/>
    <property type="match status" value="1"/>
</dbReference>
<evidence type="ECO:0000259" key="3">
    <source>
        <dbReference type="PROSITE" id="PS50006"/>
    </source>
</evidence>
<feature type="compositionally biased region" description="Pro residues" evidence="2">
    <location>
        <begin position="228"/>
        <end position="242"/>
    </location>
</feature>
<evidence type="ECO:0000313" key="5">
    <source>
        <dbReference type="Proteomes" id="UP000317722"/>
    </source>
</evidence>
<organism evidence="4 5">
    <name type="scientific">Pedococcus bigeumensis</name>
    <dbReference type="NCBI Taxonomy" id="433644"/>
    <lineage>
        <taxon>Bacteria</taxon>
        <taxon>Bacillati</taxon>
        <taxon>Actinomycetota</taxon>
        <taxon>Actinomycetes</taxon>
        <taxon>Micrococcales</taxon>
        <taxon>Intrasporangiaceae</taxon>
        <taxon>Pedococcus</taxon>
    </lineage>
</organism>
<proteinExistence type="predicted"/>
<dbReference type="InterPro" id="IPR000253">
    <property type="entry name" value="FHA_dom"/>
</dbReference>
<reference evidence="4 5" key="1">
    <citation type="journal article" date="2019" name="Environ. Microbiol.">
        <title>Species interactions and distinct microbial communities in high Arctic permafrost affected cryosols are associated with the CH4 and CO2 gas fluxes.</title>
        <authorList>
            <person name="Altshuler I."/>
            <person name="Hamel J."/>
            <person name="Turney S."/>
            <person name="Magnuson E."/>
            <person name="Levesque R."/>
            <person name="Greer C."/>
            <person name="Whyte L.G."/>
        </authorList>
    </citation>
    <scope>NUCLEOTIDE SEQUENCE [LARGE SCALE GENOMIC DNA]</scope>
    <source>
        <strain evidence="4 5">S9.3A</strain>
    </source>
</reference>